<dbReference type="InterPro" id="IPR036008">
    <property type="entry name" value="Aconitase_4Fe-4S_dom"/>
</dbReference>
<dbReference type="NCBIfam" id="NF001614">
    <property type="entry name" value="PRK00402.1"/>
    <property type="match status" value="1"/>
</dbReference>
<accession>A0A381NP54</accession>
<dbReference type="NCBIfam" id="TIGR02086">
    <property type="entry name" value="IPMI_arch"/>
    <property type="match status" value="1"/>
</dbReference>
<evidence type="ECO:0000256" key="1">
    <source>
        <dbReference type="ARBA" id="ARBA00022485"/>
    </source>
</evidence>
<dbReference type="GO" id="GO:0003861">
    <property type="term" value="F:3-isopropylmalate dehydratase activity"/>
    <property type="evidence" value="ECO:0007669"/>
    <property type="project" value="InterPro"/>
</dbReference>
<evidence type="ECO:0000256" key="4">
    <source>
        <dbReference type="ARBA" id="ARBA00023014"/>
    </source>
</evidence>
<dbReference type="PANTHER" id="PTHR43822:SF2">
    <property type="entry name" value="HOMOACONITASE, MITOCHONDRIAL"/>
    <property type="match status" value="1"/>
</dbReference>
<dbReference type="Pfam" id="PF00330">
    <property type="entry name" value="Aconitase"/>
    <property type="match status" value="1"/>
</dbReference>
<reference evidence="7" key="1">
    <citation type="submission" date="2018-05" db="EMBL/GenBank/DDBJ databases">
        <authorList>
            <person name="Lanie J.A."/>
            <person name="Ng W.-L."/>
            <person name="Kazmierczak K.M."/>
            <person name="Andrzejewski T.M."/>
            <person name="Davidsen T.M."/>
            <person name="Wayne K.J."/>
            <person name="Tettelin H."/>
            <person name="Glass J.I."/>
            <person name="Rusch D."/>
            <person name="Podicherti R."/>
            <person name="Tsui H.-C.T."/>
            <person name="Winkler M.E."/>
        </authorList>
    </citation>
    <scope>NUCLEOTIDE SEQUENCE</scope>
</reference>
<dbReference type="InterPro" id="IPR006251">
    <property type="entry name" value="Homoacnase/IPMdehydase_lsu"/>
</dbReference>
<feature type="domain" description="Aconitase/3-isopropylmalate dehydratase large subunit alpha/beta/alpha" evidence="6">
    <location>
        <begin position="54"/>
        <end position="298"/>
    </location>
</feature>
<protein>
    <recommendedName>
        <fullName evidence="6">Aconitase/3-isopropylmalate dehydratase large subunit alpha/beta/alpha domain-containing protein</fullName>
    </recommendedName>
</protein>
<evidence type="ECO:0000259" key="6">
    <source>
        <dbReference type="Pfam" id="PF00330"/>
    </source>
</evidence>
<keyword evidence="5" id="KW-0456">Lyase</keyword>
<keyword evidence="4" id="KW-0411">Iron-sulfur</keyword>
<dbReference type="Gene3D" id="3.30.499.10">
    <property type="entry name" value="Aconitase, domain 3"/>
    <property type="match status" value="2"/>
</dbReference>
<dbReference type="InterPro" id="IPR011826">
    <property type="entry name" value="HAcnase/IPMdehydase_lsu_prok"/>
</dbReference>
<evidence type="ECO:0000256" key="2">
    <source>
        <dbReference type="ARBA" id="ARBA00022723"/>
    </source>
</evidence>
<dbReference type="HAMAP" id="MF_01027">
    <property type="entry name" value="LeuC_type2"/>
    <property type="match status" value="1"/>
</dbReference>
<organism evidence="7">
    <name type="scientific">marine metagenome</name>
    <dbReference type="NCBI Taxonomy" id="408172"/>
    <lineage>
        <taxon>unclassified sequences</taxon>
        <taxon>metagenomes</taxon>
        <taxon>ecological metagenomes</taxon>
    </lineage>
</organism>
<dbReference type="GO" id="GO:0009098">
    <property type="term" value="P:L-leucine biosynthetic process"/>
    <property type="evidence" value="ECO:0007669"/>
    <property type="project" value="InterPro"/>
</dbReference>
<dbReference type="EMBL" id="UINC01000493">
    <property type="protein sequence ID" value="SUZ56307.1"/>
    <property type="molecule type" value="Genomic_DNA"/>
</dbReference>
<dbReference type="PANTHER" id="PTHR43822">
    <property type="entry name" value="HOMOACONITASE, MITOCHONDRIAL-RELATED"/>
    <property type="match status" value="1"/>
</dbReference>
<dbReference type="InterPro" id="IPR050067">
    <property type="entry name" value="IPM_dehydratase_rel_enz"/>
</dbReference>
<keyword evidence="3" id="KW-0408">Iron</keyword>
<dbReference type="CDD" id="cd01583">
    <property type="entry name" value="IPMI"/>
    <property type="match status" value="1"/>
</dbReference>
<dbReference type="InterPro" id="IPR001030">
    <property type="entry name" value="Acoase/IPM_deHydtase_lsu_aba"/>
</dbReference>
<evidence type="ECO:0000256" key="5">
    <source>
        <dbReference type="ARBA" id="ARBA00023239"/>
    </source>
</evidence>
<evidence type="ECO:0000313" key="7">
    <source>
        <dbReference type="EMBL" id="SUZ56307.1"/>
    </source>
</evidence>
<gene>
    <name evidence="7" type="ORF">METZ01_LOCUS9161</name>
</gene>
<keyword evidence="1" id="KW-0004">4Fe-4S</keyword>
<dbReference type="GO" id="GO:0051539">
    <property type="term" value="F:4 iron, 4 sulfur cluster binding"/>
    <property type="evidence" value="ECO:0007669"/>
    <property type="project" value="UniProtKB-KW"/>
</dbReference>
<proteinExistence type="inferred from homology"/>
<dbReference type="InterPro" id="IPR015931">
    <property type="entry name" value="Acnase/IPM_dHydase_lsu_aba_1/3"/>
</dbReference>
<evidence type="ECO:0000256" key="3">
    <source>
        <dbReference type="ARBA" id="ARBA00023004"/>
    </source>
</evidence>
<dbReference type="NCBIfam" id="TIGR01343">
    <property type="entry name" value="hacA_fam"/>
    <property type="match status" value="1"/>
</dbReference>
<dbReference type="PRINTS" id="PR00415">
    <property type="entry name" value="ACONITASE"/>
</dbReference>
<name>A0A381NP54_9ZZZZ</name>
<dbReference type="GO" id="GO:0046872">
    <property type="term" value="F:metal ion binding"/>
    <property type="evidence" value="ECO:0007669"/>
    <property type="project" value="UniProtKB-KW"/>
</dbReference>
<dbReference type="AlphaFoldDB" id="A0A381NP54"/>
<sequence length="433" mass="45594">MAETLAEKIIARAANRTKVCPGEIVTCTVDLAMIHDSGGPRRIKPILERLNARVWDTSKVVLVSDHYAPAVDAESAAILNLTRKWAVENGIDNFYDQQGICHVILPERGHLLPGMFVVGGDSHSPTGGAFGCFMFGVGATDMASILITGKTWVKVPNTIRIEITGTPGVDGGIADGVSAKDIILHLCSRFGVGGAEYQVVEFVGNIISRLSMSERMTLTNMSAELGAQTGLIAADETTFNYIRQTGKKPEHPVQVDNISALQSDDDAYFSATHKVNVADLVPYVAMPDSPDNAVTIEKVSGVQIQQAYIGACTGAKLEDLQMAASVLKNNTVAKGIRLLIAPASIQTTAAAATDGTLKILTESGAILMPSGCGACAGYGAGILAEGEVCISSTARNFKGRMGHPTSKVYLGSPYTVAASAIVGRIADPRDFLN</sequence>
<dbReference type="InterPro" id="IPR033941">
    <property type="entry name" value="IPMI_cat"/>
</dbReference>
<dbReference type="SUPFAM" id="SSF53732">
    <property type="entry name" value="Aconitase iron-sulfur domain"/>
    <property type="match status" value="1"/>
</dbReference>
<keyword evidence="2" id="KW-0479">Metal-binding</keyword>